<proteinExistence type="predicted"/>
<name>A0A381PQR8_9ZZZZ</name>
<dbReference type="InterPro" id="IPR052535">
    <property type="entry name" value="Bacilysin_H2HPP_isomerase"/>
</dbReference>
<evidence type="ECO:0000313" key="2">
    <source>
        <dbReference type="EMBL" id="SUZ69260.1"/>
    </source>
</evidence>
<dbReference type="PANTHER" id="PTHR40112:SF1">
    <property type="entry name" value="H2HPP ISOMERASE"/>
    <property type="match status" value="1"/>
</dbReference>
<dbReference type="EMBL" id="UINC01001057">
    <property type="protein sequence ID" value="SUZ69260.1"/>
    <property type="molecule type" value="Genomic_DNA"/>
</dbReference>
<gene>
    <name evidence="2" type="ORF">METZ01_LOCUS22114</name>
</gene>
<dbReference type="CDD" id="cd02238">
    <property type="entry name" value="cupin_KdgF"/>
    <property type="match status" value="1"/>
</dbReference>
<dbReference type="InterPro" id="IPR011051">
    <property type="entry name" value="RmlC_Cupin_sf"/>
</dbReference>
<dbReference type="AlphaFoldDB" id="A0A381PQR8"/>
<dbReference type="Pfam" id="PF07883">
    <property type="entry name" value="Cupin_2"/>
    <property type="match status" value="1"/>
</dbReference>
<protein>
    <recommendedName>
        <fullName evidence="1">Cupin type-2 domain-containing protein</fullName>
    </recommendedName>
</protein>
<organism evidence="2">
    <name type="scientific">marine metagenome</name>
    <dbReference type="NCBI Taxonomy" id="408172"/>
    <lineage>
        <taxon>unclassified sequences</taxon>
        <taxon>metagenomes</taxon>
        <taxon>ecological metagenomes</taxon>
    </lineage>
</organism>
<accession>A0A381PQR8</accession>
<evidence type="ECO:0000259" key="1">
    <source>
        <dbReference type="Pfam" id="PF07883"/>
    </source>
</evidence>
<dbReference type="SUPFAM" id="SSF51182">
    <property type="entry name" value="RmlC-like cupins"/>
    <property type="match status" value="1"/>
</dbReference>
<feature type="domain" description="Cupin type-2" evidence="1">
    <location>
        <begin position="38"/>
        <end position="104"/>
    </location>
</feature>
<dbReference type="Gene3D" id="2.60.120.10">
    <property type="entry name" value="Jelly Rolls"/>
    <property type="match status" value="1"/>
</dbReference>
<dbReference type="InterPro" id="IPR014710">
    <property type="entry name" value="RmlC-like_jellyroll"/>
</dbReference>
<sequence length="126" mass="14280">MTVKTKLYNWDTIVEETVRPGVSRKGFRGDQVIIVMNTLETGMELSPHSHPFDQIVYIIQGQIKYHVGDEIHDGGPGSLIHIPANVEHYAEPYGDEPVLNLDVFSPVREDYKHLVEYQGFEEEGGN</sequence>
<dbReference type="InterPro" id="IPR013096">
    <property type="entry name" value="Cupin_2"/>
</dbReference>
<dbReference type="PANTHER" id="PTHR40112">
    <property type="entry name" value="H2HPP ISOMERASE"/>
    <property type="match status" value="1"/>
</dbReference>
<reference evidence="2" key="1">
    <citation type="submission" date="2018-05" db="EMBL/GenBank/DDBJ databases">
        <authorList>
            <person name="Lanie J.A."/>
            <person name="Ng W.-L."/>
            <person name="Kazmierczak K.M."/>
            <person name="Andrzejewski T.M."/>
            <person name="Davidsen T.M."/>
            <person name="Wayne K.J."/>
            <person name="Tettelin H."/>
            <person name="Glass J.I."/>
            <person name="Rusch D."/>
            <person name="Podicherti R."/>
            <person name="Tsui H.-C.T."/>
            <person name="Winkler M.E."/>
        </authorList>
    </citation>
    <scope>NUCLEOTIDE SEQUENCE</scope>
</reference>